<keyword evidence="10" id="KW-1185">Reference proteome</keyword>
<feature type="compositionally biased region" description="Basic and acidic residues" evidence="7">
    <location>
        <begin position="220"/>
        <end position="231"/>
    </location>
</feature>
<dbReference type="InterPro" id="IPR024943">
    <property type="entry name" value="Enhancer_polycomb"/>
</dbReference>
<feature type="compositionally biased region" description="Polar residues" evidence="7">
    <location>
        <begin position="186"/>
        <end position="197"/>
    </location>
</feature>
<name>A0AAV6WXU2_9LAMI</name>
<sequence length="1645" mass="184566">MLMENTTKKSGSVEIPKRKRSLDLKSLYEPRVSKVGLSKKIVSDENDQEDVKKKKKKSRKEVSLSFFASDSKKSRKEDVNGVKAELGFNKKSSGESKGLHGISLTLGDNGSAFNIPKRPRGSVGRKKMGSDQLSEPLGLSNHVDSVDRAGAHKAEVSKCEDEGTPSNSLIPLVTLSAGNDGVLNTKSAEKFNGSNSKLKQKADSKSTVNSSSSNVKLKPKAGDAELKETRKGGSGSVRHAVKDCNLIINNGDTSSKKLRSNSRKKKDSVVGIGGGECSTKKAEPSVGSSVSDSLFTDFVDDDDDDEENLEQNAARMLSSRFDPSCTGFLSKRKSSVSKMDNGFSFPVSSARDSFGRQANSLGGGESASADDWSRALRPRREDKGKDLSRKRRHFYDVLPRDLDAYWVLKRRIKIYWPLDETWYYGLVHDYHSESKLHHIKYDDRDEEWVDLREEKFKLLLLPSEVPGKSKSKKQFTGDKELHMGQTVPPAEDDSCLGNDLDSEPIALWLASSSQRVKASPKSLKRQRTSQTHLPSASSLPSADSKRTRNRPDSESASNDNLVFCGTMDKSMTGTTSNLNNGKQVVYVRKKYHKKSEGGSSVSRDDKACGSVPCTVTPLSPVTFVLPTTKRGKSNYCCVDSNKQLWSIDDKGKLRLNDVLVEFKEFRLQIRLPVLSFLKFSCEKVDNGLLHDILMLQHGVVMTTSPAVILEMLFIDTNLGLRFLLFEGCMKEALAFIFLILIVFSQSDKHWNGDTKLPVTSIRFRLSSVQDLRKQHVFSFYSYSRLQTSKQLYLDSKILQHCLLLKQLSVSECTYDNIKKLECESFQQCKPRVGIELSSNEGFKKKCLPGILPMGVSRDAWNTRMIQSAFSLPGEHGKVPQFPLNSSAAPSFLSLHLKLLMEHSFACVNLQHQDAPCSLKSSENGGQPVAECDQFELSPAAVQDDPAEHEIGVLETEASGFRGLSSSEQDVRRDVVLVSNVVEKAKSSALTSIASPTSNPRSNTPSGGMTIAVPSFDQVDIPFDRRDVDGNTPNGFDHNTNSRSSSRGRSSSIYSPIGHHSPVWSDGKPNFRPNGFTHGPKRPRTQVQYTLPFAGYEAKQEMQNQGSLPCKRIRRASLKSISDGTRNNQKRLELLACVANVLITHGDKGWRECGAHIVLEAADHNEWRLAVKLSGVTKYSYKVKHMLQPGSTNRYSHAMMWKGGKDWVLEFPDRNQWMLFKEMHEECHNRNIRAASVKNIPIPGVRLIEESEEYGTEVPFVRNPLKYYRQVQTDVEMAMDPSHVLYDMDSDDEQWLTNESTDKNKCKEISVEFLERTINMFEKVSYVRHRDNFTDPEIEELVTGIGFVEAAKVVYEHWRQKREIKGMPLIRHLQPPLWERYQHQLKEWERTVSGGNCAFPVGNQEKVLPPEKPPMFAFCLKPRGLDVPNKGSKQRSHRRLPVSGHYHPSSGNLDSHLVLGRRSNGHVFGDEKSLYTSNIQYSSDISPSLQASARVLSPRDAHFSLITDMSEWNRNPKIYKNKPKKLGSYPSSHNRHLISYNQRTIDNRHGVPQWNTGLPGLSNQRQCFIDGPHRQRMDQMDGSDLHEFRLRDASSAAQHARNMAKLKREKAQRLLYRADLAIHKAVVAIMTADAIKDSYHKSNGDK</sequence>
<organism evidence="9 10">
    <name type="scientific">Buddleja alternifolia</name>
    <dbReference type="NCBI Taxonomy" id="168488"/>
    <lineage>
        <taxon>Eukaryota</taxon>
        <taxon>Viridiplantae</taxon>
        <taxon>Streptophyta</taxon>
        <taxon>Embryophyta</taxon>
        <taxon>Tracheophyta</taxon>
        <taxon>Spermatophyta</taxon>
        <taxon>Magnoliopsida</taxon>
        <taxon>eudicotyledons</taxon>
        <taxon>Gunneridae</taxon>
        <taxon>Pentapetalae</taxon>
        <taxon>asterids</taxon>
        <taxon>lamiids</taxon>
        <taxon>Lamiales</taxon>
        <taxon>Scrophulariaceae</taxon>
        <taxon>Buddlejeae</taxon>
        <taxon>Buddleja</taxon>
    </lineage>
</organism>
<proteinExistence type="inferred from homology"/>
<feature type="compositionally biased region" description="Polar residues" evidence="7">
    <location>
        <begin position="1"/>
        <end position="10"/>
    </location>
</feature>
<feature type="compositionally biased region" description="Low complexity" evidence="7">
    <location>
        <begin position="994"/>
        <end position="1005"/>
    </location>
</feature>
<feature type="region of interest" description="Disordered" evidence="7">
    <location>
        <begin position="467"/>
        <end position="496"/>
    </location>
</feature>
<gene>
    <name evidence="9" type="ORF">BUALT_Bualt10G0108700</name>
</gene>
<comment type="similarity">
    <text evidence="2 6">Belongs to the enhancer of polycomb family.</text>
</comment>
<dbReference type="InterPro" id="IPR019542">
    <property type="entry name" value="Enhancer_polycomb-like_N"/>
</dbReference>
<dbReference type="GO" id="GO:0005634">
    <property type="term" value="C:nucleus"/>
    <property type="evidence" value="ECO:0007669"/>
    <property type="project" value="UniProtKB-SubCell"/>
</dbReference>
<feature type="region of interest" description="Disordered" evidence="7">
    <location>
        <begin position="39"/>
        <end position="64"/>
    </location>
</feature>
<feature type="region of interest" description="Disordered" evidence="7">
    <location>
        <begin position="987"/>
        <end position="1082"/>
    </location>
</feature>
<keyword evidence="3 6" id="KW-0805">Transcription regulation</keyword>
<feature type="compositionally biased region" description="Basic residues" evidence="7">
    <location>
        <begin position="117"/>
        <end position="127"/>
    </location>
</feature>
<evidence type="ECO:0000256" key="2">
    <source>
        <dbReference type="ARBA" id="ARBA00008035"/>
    </source>
</evidence>
<keyword evidence="4 6" id="KW-0804">Transcription</keyword>
<feature type="region of interest" description="Disordered" evidence="7">
    <location>
        <begin position="1426"/>
        <end position="1454"/>
    </location>
</feature>
<dbReference type="CDD" id="cd20404">
    <property type="entry name" value="Tudor_Agenet_AtEML-like"/>
    <property type="match status" value="1"/>
</dbReference>
<feature type="compositionally biased region" description="Basic and acidic residues" evidence="7">
    <location>
        <begin position="543"/>
        <end position="553"/>
    </location>
</feature>
<feature type="region of interest" description="Disordered" evidence="7">
    <location>
        <begin position="250"/>
        <end position="292"/>
    </location>
</feature>
<evidence type="ECO:0000313" key="10">
    <source>
        <dbReference type="Proteomes" id="UP000826271"/>
    </source>
</evidence>
<dbReference type="Pfam" id="PF10513">
    <property type="entry name" value="EPL1"/>
    <property type="match status" value="1"/>
</dbReference>
<feature type="compositionally biased region" description="Basic residues" evidence="7">
    <location>
        <begin position="256"/>
        <end position="266"/>
    </location>
</feature>
<feature type="compositionally biased region" description="Basic and acidic residues" evidence="7">
    <location>
        <begin position="144"/>
        <end position="161"/>
    </location>
</feature>
<evidence type="ECO:0000259" key="8">
    <source>
        <dbReference type="Pfam" id="PF10513"/>
    </source>
</evidence>
<feature type="region of interest" description="Disordered" evidence="7">
    <location>
        <begin position="518"/>
        <end position="561"/>
    </location>
</feature>
<feature type="compositionally biased region" description="Low complexity" evidence="7">
    <location>
        <begin position="1041"/>
        <end position="1051"/>
    </location>
</feature>
<comment type="subcellular location">
    <subcellularLocation>
        <location evidence="1 6">Nucleus</location>
    </subcellularLocation>
</comment>
<evidence type="ECO:0000256" key="4">
    <source>
        <dbReference type="ARBA" id="ARBA00023163"/>
    </source>
</evidence>
<dbReference type="GO" id="GO:0006357">
    <property type="term" value="P:regulation of transcription by RNA polymerase II"/>
    <property type="evidence" value="ECO:0007669"/>
    <property type="project" value="InterPro"/>
</dbReference>
<evidence type="ECO:0000256" key="5">
    <source>
        <dbReference type="ARBA" id="ARBA00023242"/>
    </source>
</evidence>
<comment type="caution">
    <text evidence="9">The sequence shown here is derived from an EMBL/GenBank/DDBJ whole genome shotgun (WGS) entry which is preliminary data.</text>
</comment>
<feature type="region of interest" description="Disordered" evidence="7">
    <location>
        <begin position="186"/>
        <end position="237"/>
    </location>
</feature>
<feature type="compositionally biased region" description="Low complexity" evidence="7">
    <location>
        <begin position="205"/>
        <end position="216"/>
    </location>
</feature>
<protein>
    <recommendedName>
        <fullName evidence="6">Enhancer of polycomb-like protein</fullName>
    </recommendedName>
</protein>
<feature type="compositionally biased region" description="Low complexity" evidence="7">
    <location>
        <begin position="533"/>
        <end position="542"/>
    </location>
</feature>
<reference evidence="9" key="1">
    <citation type="submission" date="2019-10" db="EMBL/GenBank/DDBJ databases">
        <authorList>
            <person name="Zhang R."/>
            <person name="Pan Y."/>
            <person name="Wang J."/>
            <person name="Ma R."/>
            <person name="Yu S."/>
        </authorList>
    </citation>
    <scope>NUCLEOTIDE SEQUENCE</scope>
    <source>
        <strain evidence="9">LA-IB0</strain>
        <tissue evidence="9">Leaf</tissue>
    </source>
</reference>
<feature type="region of interest" description="Disordered" evidence="7">
    <location>
        <begin position="356"/>
        <end position="375"/>
    </location>
</feature>
<feature type="region of interest" description="Disordered" evidence="7">
    <location>
        <begin position="1"/>
        <end position="20"/>
    </location>
</feature>
<dbReference type="Proteomes" id="UP000826271">
    <property type="component" value="Unassembled WGS sequence"/>
</dbReference>
<keyword evidence="5 6" id="KW-0539">Nucleus</keyword>
<evidence type="ECO:0000256" key="1">
    <source>
        <dbReference type="ARBA" id="ARBA00004123"/>
    </source>
</evidence>
<dbReference type="EMBL" id="WHWC01000010">
    <property type="protein sequence ID" value="KAG8375524.1"/>
    <property type="molecule type" value="Genomic_DNA"/>
</dbReference>
<dbReference type="PANTHER" id="PTHR14898">
    <property type="entry name" value="ENHANCER OF POLYCOMB"/>
    <property type="match status" value="1"/>
</dbReference>
<evidence type="ECO:0000256" key="3">
    <source>
        <dbReference type="ARBA" id="ARBA00023015"/>
    </source>
</evidence>
<feature type="region of interest" description="Disordered" evidence="7">
    <location>
        <begin position="107"/>
        <end position="172"/>
    </location>
</feature>
<dbReference type="GO" id="GO:0035267">
    <property type="term" value="C:NuA4 histone acetyltransferase complex"/>
    <property type="evidence" value="ECO:0007669"/>
    <property type="project" value="InterPro"/>
</dbReference>
<feature type="compositionally biased region" description="Polar residues" evidence="7">
    <location>
        <begin position="1030"/>
        <end position="1040"/>
    </location>
</feature>
<dbReference type="Gene3D" id="2.30.30.140">
    <property type="match status" value="1"/>
</dbReference>
<evidence type="ECO:0000256" key="7">
    <source>
        <dbReference type="SAM" id="MobiDB-lite"/>
    </source>
</evidence>
<feature type="domain" description="Enhancer of polycomb-like N-terminal" evidence="8">
    <location>
        <begin position="1229"/>
        <end position="1322"/>
    </location>
</feature>
<evidence type="ECO:0000313" key="9">
    <source>
        <dbReference type="EMBL" id="KAG8375524.1"/>
    </source>
</evidence>
<evidence type="ECO:0000256" key="6">
    <source>
        <dbReference type="RuleBase" id="RU361124"/>
    </source>
</evidence>
<accession>A0AAV6WXU2</accession>